<evidence type="ECO:0008006" key="5">
    <source>
        <dbReference type="Google" id="ProtNLM"/>
    </source>
</evidence>
<evidence type="ECO:0000259" key="1">
    <source>
        <dbReference type="SMART" id="SM00897"/>
    </source>
</evidence>
<evidence type="ECO:0000259" key="2">
    <source>
        <dbReference type="SMART" id="SM01204"/>
    </source>
</evidence>
<dbReference type="PANTHER" id="PTHR40252">
    <property type="entry name" value="BLR0328 PROTEIN"/>
    <property type="match status" value="1"/>
</dbReference>
<reference evidence="3 4" key="1">
    <citation type="journal article" date="2016" name="Nat. Commun.">
        <title>Thousands of microbial genomes shed light on interconnected biogeochemical processes in an aquifer system.</title>
        <authorList>
            <person name="Anantharaman K."/>
            <person name="Brown C.T."/>
            <person name="Hug L.A."/>
            <person name="Sharon I."/>
            <person name="Castelle C.J."/>
            <person name="Probst A.J."/>
            <person name="Thomas B.C."/>
            <person name="Singh A."/>
            <person name="Wilkins M.J."/>
            <person name="Karaoz U."/>
            <person name="Brodie E.L."/>
            <person name="Williams K.H."/>
            <person name="Hubbard S.S."/>
            <person name="Banfield J.F."/>
        </authorList>
    </citation>
    <scope>NUCLEOTIDE SEQUENCE [LARGE SCALE GENOMIC DNA]</scope>
</reference>
<dbReference type="STRING" id="1802274.A3J58_02180"/>
<dbReference type="InterPro" id="IPR013702">
    <property type="entry name" value="FIST_domain_N"/>
</dbReference>
<evidence type="ECO:0000313" key="3">
    <source>
        <dbReference type="EMBL" id="OHA03004.1"/>
    </source>
</evidence>
<dbReference type="Proteomes" id="UP000178510">
    <property type="component" value="Unassembled WGS sequence"/>
</dbReference>
<dbReference type="SMART" id="SM01204">
    <property type="entry name" value="FIST_C"/>
    <property type="match status" value="1"/>
</dbReference>
<accession>A0A1G2KV06</accession>
<evidence type="ECO:0000313" key="4">
    <source>
        <dbReference type="Proteomes" id="UP000178510"/>
    </source>
</evidence>
<dbReference type="InterPro" id="IPR019494">
    <property type="entry name" value="FIST_C"/>
</dbReference>
<protein>
    <recommendedName>
        <fullName evidence="5">FIST domain-containing protein</fullName>
    </recommendedName>
</protein>
<feature type="domain" description="FIST C-domain" evidence="2">
    <location>
        <begin position="216"/>
        <end position="358"/>
    </location>
</feature>
<dbReference type="Pfam" id="PF10442">
    <property type="entry name" value="FIST_C"/>
    <property type="match status" value="1"/>
</dbReference>
<dbReference type="PANTHER" id="PTHR40252:SF2">
    <property type="entry name" value="BLR0328 PROTEIN"/>
    <property type="match status" value="1"/>
</dbReference>
<dbReference type="AlphaFoldDB" id="A0A1G2KV06"/>
<dbReference type="Pfam" id="PF08495">
    <property type="entry name" value="FIST"/>
    <property type="match status" value="1"/>
</dbReference>
<organism evidence="3 4">
    <name type="scientific">Candidatus Sungbacteria bacterium RIFCSPHIGHO2_02_FULL_52_23</name>
    <dbReference type="NCBI Taxonomy" id="1802274"/>
    <lineage>
        <taxon>Bacteria</taxon>
        <taxon>Candidatus Sungiibacteriota</taxon>
    </lineage>
</organism>
<name>A0A1G2KV06_9BACT</name>
<comment type="caution">
    <text evidence="3">The sequence shown here is derived from an EMBL/GenBank/DDBJ whole genome shotgun (WGS) entry which is preliminary data.</text>
</comment>
<dbReference type="EMBL" id="MHQM01000034">
    <property type="protein sequence ID" value="OHA03004.1"/>
    <property type="molecule type" value="Genomic_DNA"/>
</dbReference>
<sequence length="384" mass="40600">MESQRAGREAAEEAMKNLKVPKADAAVVLASSVFNQAEMLAGIREVTGDIPTVGCTAAGVITNSGPHEQAVAVLLLQSDVSSFHPIKIEKISQDMRKAGAAFGDAVKSVADGKAKMALIFSDALSGNGTELVRGVLTSLGAQFPLVGGAAGDDMNFKQTFQYFNGEALNDAAVGLAIGGEMKLAVGADHGWQPFGTARTVTKAKGTTLFELDGKPAFSIYEDYFGKRASDFKSALSLAAVSYPLGMKIENVEGIMIRVPLKVNDDGSIVCGAEVLEGSTITLMIGTVSSALWAAKDTSRKLSERVKDARPKVIFVSDCVARKILYGERGNEEIQEIRTQAGEAAELFGFYSYGQIAPLGESEVNVNTCDPGFYEQSISLAIFGE</sequence>
<dbReference type="SMART" id="SM00897">
    <property type="entry name" value="FIST"/>
    <property type="match status" value="1"/>
</dbReference>
<proteinExistence type="predicted"/>
<gene>
    <name evidence="3" type="ORF">A3J58_02180</name>
</gene>
<feature type="domain" description="FIST" evidence="1">
    <location>
        <begin position="22"/>
        <end position="215"/>
    </location>
</feature>